<feature type="signal peptide" evidence="1">
    <location>
        <begin position="1"/>
        <end position="20"/>
    </location>
</feature>
<dbReference type="Proteomes" id="UP000054481">
    <property type="component" value="Unassembled WGS sequence"/>
</dbReference>
<accession>A0A0F7ZH12</accession>
<keyword evidence="1" id="KW-0732">Signal</keyword>
<organism evidence="2 3">
    <name type="scientific">Hirsutella minnesotensis 3608</name>
    <dbReference type="NCBI Taxonomy" id="1043627"/>
    <lineage>
        <taxon>Eukaryota</taxon>
        <taxon>Fungi</taxon>
        <taxon>Dikarya</taxon>
        <taxon>Ascomycota</taxon>
        <taxon>Pezizomycotina</taxon>
        <taxon>Sordariomycetes</taxon>
        <taxon>Hypocreomycetidae</taxon>
        <taxon>Hypocreales</taxon>
        <taxon>Ophiocordycipitaceae</taxon>
        <taxon>Hirsutella</taxon>
    </lineage>
</organism>
<reference evidence="2 3" key="1">
    <citation type="journal article" date="2014" name="Genome Biol. Evol.">
        <title>Comparative genomics and transcriptomics analyses reveal divergent lifestyle features of nematode endoparasitic fungus Hirsutella minnesotensis.</title>
        <authorList>
            <person name="Lai Y."/>
            <person name="Liu K."/>
            <person name="Zhang X."/>
            <person name="Zhang X."/>
            <person name="Li K."/>
            <person name="Wang N."/>
            <person name="Shu C."/>
            <person name="Wu Y."/>
            <person name="Wang C."/>
            <person name="Bushley K.E."/>
            <person name="Xiang M."/>
            <person name="Liu X."/>
        </authorList>
    </citation>
    <scope>NUCLEOTIDE SEQUENCE [LARGE SCALE GENOMIC DNA]</scope>
    <source>
        <strain evidence="2 3">3608</strain>
    </source>
</reference>
<evidence type="ECO:0000256" key="1">
    <source>
        <dbReference type="SAM" id="SignalP"/>
    </source>
</evidence>
<name>A0A0F7ZH12_9HYPO</name>
<dbReference type="AlphaFoldDB" id="A0A0F7ZH12"/>
<dbReference type="EMBL" id="KQ030559">
    <property type="protein sequence ID" value="KJZ71836.1"/>
    <property type="molecule type" value="Genomic_DNA"/>
</dbReference>
<sequence length="170" mass="17155">MQFSTLIIAFTAAVAHASQAEDAGFVNLALAQAMETGTFDQYNPTGDIKNFIKEIARVGGCFIHRFGNDIQQVPCGGCGNKSKGNNLAGCVCNNQKLLGQQLRGSLNSCLNKNIPFGGLIKSLTEGAVETGLAGICGAYGGGGNYGGGETGGKYGGGGETGGNYGGGGAY</sequence>
<proteinExistence type="predicted"/>
<protein>
    <submittedName>
        <fullName evidence="2">Uncharacterized protein</fullName>
    </submittedName>
</protein>
<feature type="chain" id="PRO_5002526202" evidence="1">
    <location>
        <begin position="21"/>
        <end position="170"/>
    </location>
</feature>
<gene>
    <name evidence="2" type="ORF">HIM_08764</name>
</gene>
<evidence type="ECO:0000313" key="2">
    <source>
        <dbReference type="EMBL" id="KJZ71836.1"/>
    </source>
</evidence>
<keyword evidence="3" id="KW-1185">Reference proteome</keyword>
<evidence type="ECO:0000313" key="3">
    <source>
        <dbReference type="Proteomes" id="UP000054481"/>
    </source>
</evidence>